<dbReference type="PANTHER" id="PTHR21310:SF55">
    <property type="entry name" value="AMINOGLYCOSIDE PHOSPHOTRANSFERASE DOMAIN-CONTAINING PROTEIN"/>
    <property type="match status" value="1"/>
</dbReference>
<dbReference type="STRING" id="1448308.A0A2T2N532"/>
<proteinExistence type="predicted"/>
<evidence type="ECO:0000313" key="2">
    <source>
        <dbReference type="EMBL" id="PSN60500.1"/>
    </source>
</evidence>
<dbReference type="InterPro" id="IPR051678">
    <property type="entry name" value="AGP_Transferase"/>
</dbReference>
<dbReference type="InterPro" id="IPR011009">
    <property type="entry name" value="Kinase-like_dom_sf"/>
</dbReference>
<dbReference type="PANTHER" id="PTHR21310">
    <property type="entry name" value="AMINOGLYCOSIDE PHOSPHOTRANSFERASE-RELATED-RELATED"/>
    <property type="match status" value="1"/>
</dbReference>
<keyword evidence="2" id="KW-0808">Transferase</keyword>
<feature type="domain" description="Aminoglycoside phosphotransferase" evidence="1">
    <location>
        <begin position="70"/>
        <end position="263"/>
    </location>
</feature>
<sequence length="277" mass="32263">MPPSYCQPRHNIETQHNGAAHLAINNTFIRRFLTRIALHTTAKFYSGDGLCVPISKHKIVKTGRRIHLTEGATMRYLAEKTTIPVPKVYCSFLHKNRAYIVMERIQGEELPKAWKSLSEESVEKILSQLKRILQELRSLTPPPGTGVESCVGGSLYDSYISWKSTRDLNPGDLEDREKNQDWHDLQEMMSQQDGPWSPPTFTHGDLNPFNILVRDGKVVGIVDWEFSGWYPHYWEYTSAWFGNVTRTEWQGMLDRILDRPRPEEFRMEEVRNKWWGE</sequence>
<dbReference type="GO" id="GO:0016301">
    <property type="term" value="F:kinase activity"/>
    <property type="evidence" value="ECO:0007669"/>
    <property type="project" value="UniProtKB-KW"/>
</dbReference>
<accession>A0A2T2N532</accession>
<keyword evidence="3" id="KW-1185">Reference proteome</keyword>
<dbReference type="SUPFAM" id="SSF56112">
    <property type="entry name" value="Protein kinase-like (PK-like)"/>
    <property type="match status" value="1"/>
</dbReference>
<dbReference type="Proteomes" id="UP000240883">
    <property type="component" value="Unassembled WGS sequence"/>
</dbReference>
<organism evidence="2 3">
    <name type="scientific">Corynespora cassiicola Philippines</name>
    <dbReference type="NCBI Taxonomy" id="1448308"/>
    <lineage>
        <taxon>Eukaryota</taxon>
        <taxon>Fungi</taxon>
        <taxon>Dikarya</taxon>
        <taxon>Ascomycota</taxon>
        <taxon>Pezizomycotina</taxon>
        <taxon>Dothideomycetes</taxon>
        <taxon>Pleosporomycetidae</taxon>
        <taxon>Pleosporales</taxon>
        <taxon>Corynesporascaceae</taxon>
        <taxon>Corynespora</taxon>
    </lineage>
</organism>
<gene>
    <name evidence="2" type="ORF">BS50DRAFT_613946</name>
</gene>
<dbReference type="InterPro" id="IPR002575">
    <property type="entry name" value="Aminoglycoside_PTrfase"/>
</dbReference>
<reference evidence="2 3" key="1">
    <citation type="journal article" date="2018" name="Front. Microbiol.">
        <title>Genome-Wide Analysis of Corynespora cassiicola Leaf Fall Disease Putative Effectors.</title>
        <authorList>
            <person name="Lopez D."/>
            <person name="Ribeiro S."/>
            <person name="Label P."/>
            <person name="Fumanal B."/>
            <person name="Venisse J.S."/>
            <person name="Kohler A."/>
            <person name="de Oliveira R.R."/>
            <person name="Labutti K."/>
            <person name="Lipzen A."/>
            <person name="Lail K."/>
            <person name="Bauer D."/>
            <person name="Ohm R.A."/>
            <person name="Barry K.W."/>
            <person name="Spatafora J."/>
            <person name="Grigoriev I.V."/>
            <person name="Martin F.M."/>
            <person name="Pujade-Renaud V."/>
        </authorList>
    </citation>
    <scope>NUCLEOTIDE SEQUENCE [LARGE SCALE GENOMIC DNA]</scope>
    <source>
        <strain evidence="2 3">Philippines</strain>
    </source>
</reference>
<name>A0A2T2N532_CORCC</name>
<dbReference type="Pfam" id="PF01636">
    <property type="entry name" value="APH"/>
    <property type="match status" value="1"/>
</dbReference>
<dbReference type="OrthoDB" id="8300194at2759"/>
<dbReference type="CDD" id="cd05120">
    <property type="entry name" value="APH_ChoK_like"/>
    <property type="match status" value="1"/>
</dbReference>
<keyword evidence="2" id="KW-0418">Kinase</keyword>
<protein>
    <submittedName>
        <fullName evidence="2">Kinase-like protein</fullName>
    </submittedName>
</protein>
<evidence type="ECO:0000259" key="1">
    <source>
        <dbReference type="Pfam" id="PF01636"/>
    </source>
</evidence>
<dbReference type="AlphaFoldDB" id="A0A2T2N532"/>
<dbReference type="Gene3D" id="3.90.1200.10">
    <property type="match status" value="1"/>
</dbReference>
<dbReference type="EMBL" id="KZ678148">
    <property type="protein sequence ID" value="PSN60500.1"/>
    <property type="molecule type" value="Genomic_DNA"/>
</dbReference>
<evidence type="ECO:0000313" key="3">
    <source>
        <dbReference type="Proteomes" id="UP000240883"/>
    </source>
</evidence>